<feature type="region of interest" description="Disordered" evidence="1">
    <location>
        <begin position="118"/>
        <end position="143"/>
    </location>
</feature>
<evidence type="ECO:0000256" key="1">
    <source>
        <dbReference type="SAM" id="MobiDB-lite"/>
    </source>
</evidence>
<organism evidence="2">
    <name type="scientific">Timema bartmani</name>
    <dbReference type="NCBI Taxonomy" id="61472"/>
    <lineage>
        <taxon>Eukaryota</taxon>
        <taxon>Metazoa</taxon>
        <taxon>Ecdysozoa</taxon>
        <taxon>Arthropoda</taxon>
        <taxon>Hexapoda</taxon>
        <taxon>Insecta</taxon>
        <taxon>Pterygota</taxon>
        <taxon>Neoptera</taxon>
        <taxon>Polyneoptera</taxon>
        <taxon>Phasmatodea</taxon>
        <taxon>Timematodea</taxon>
        <taxon>Timematoidea</taxon>
        <taxon>Timematidae</taxon>
        <taxon>Timema</taxon>
    </lineage>
</organism>
<dbReference type="AlphaFoldDB" id="A0A7R9ETK9"/>
<feature type="region of interest" description="Disordered" evidence="1">
    <location>
        <begin position="37"/>
        <end position="84"/>
    </location>
</feature>
<proteinExistence type="predicted"/>
<reference evidence="2" key="1">
    <citation type="submission" date="2020-11" db="EMBL/GenBank/DDBJ databases">
        <authorList>
            <person name="Tran Van P."/>
        </authorList>
    </citation>
    <scope>NUCLEOTIDE SEQUENCE</scope>
</reference>
<gene>
    <name evidence="2" type="ORF">TBIB3V08_LOCUS2724</name>
</gene>
<evidence type="ECO:0000313" key="2">
    <source>
        <dbReference type="EMBL" id="CAD7440198.1"/>
    </source>
</evidence>
<accession>A0A7R9ETK9</accession>
<sequence>MSSTSIMVDGRCDTGKSLSLVFSIALPPLGLLATKSPEASFEDDADVSADYPTFDGFSEGEEDSEDYLGPRARRGDKPPEVSPDAQWILGLGKRQAHFSPYLSVEVQEGFGDQINLCRDRGMNPGAPTQRSDTLPLDHQLTLT</sequence>
<dbReference type="EMBL" id="OD564904">
    <property type="protein sequence ID" value="CAD7440198.1"/>
    <property type="molecule type" value="Genomic_DNA"/>
</dbReference>
<name>A0A7R9ETK9_9NEOP</name>
<protein>
    <submittedName>
        <fullName evidence="2">Uncharacterized protein</fullName>
    </submittedName>
</protein>